<dbReference type="EMBL" id="CP003639">
    <property type="protein sequence ID" value="AFM40980.1"/>
    <property type="molecule type" value="Genomic_DNA"/>
</dbReference>
<dbReference type="InterPro" id="IPR010093">
    <property type="entry name" value="SinI_DNA-bd"/>
</dbReference>
<dbReference type="STRING" id="646529.Desaci_2005"/>
<accession>I4D5A6</accession>
<dbReference type="Proteomes" id="UP000002892">
    <property type="component" value="Chromosome"/>
</dbReference>
<keyword evidence="3" id="KW-1185">Reference proteome</keyword>
<dbReference type="HOGENOM" id="CLU_2805395_0_0_9"/>
<gene>
    <name evidence="2" type="ordered locus">Desaci_2005</name>
</gene>
<organism evidence="2 3">
    <name type="scientific">Desulfosporosinus acidiphilus (strain DSM 22704 / JCM 16185 / SJ4)</name>
    <dbReference type="NCBI Taxonomy" id="646529"/>
    <lineage>
        <taxon>Bacteria</taxon>
        <taxon>Bacillati</taxon>
        <taxon>Bacillota</taxon>
        <taxon>Clostridia</taxon>
        <taxon>Eubacteriales</taxon>
        <taxon>Desulfitobacteriaceae</taxon>
        <taxon>Desulfosporosinus</taxon>
    </lineage>
</organism>
<dbReference type="InterPro" id="IPR041657">
    <property type="entry name" value="HTH_17"/>
</dbReference>
<reference evidence="2 3" key="1">
    <citation type="journal article" date="2012" name="J. Bacteriol.">
        <title>Complete genome sequences of Desulfosporosinus orientis DSM765T, Desulfosporosinus youngiae DSM17734T, Desulfosporosinus meridiei DSM13257T, and Desulfosporosinus acidiphilus DSM22704T.</title>
        <authorList>
            <person name="Pester M."/>
            <person name="Brambilla E."/>
            <person name="Alazard D."/>
            <person name="Rattei T."/>
            <person name="Weinmaier T."/>
            <person name="Han J."/>
            <person name="Lucas S."/>
            <person name="Lapidus A."/>
            <person name="Cheng J.F."/>
            <person name="Goodwin L."/>
            <person name="Pitluck S."/>
            <person name="Peters L."/>
            <person name="Ovchinnikova G."/>
            <person name="Teshima H."/>
            <person name="Detter J.C."/>
            <person name="Han C.S."/>
            <person name="Tapia R."/>
            <person name="Land M.L."/>
            <person name="Hauser L."/>
            <person name="Kyrpides N.C."/>
            <person name="Ivanova N.N."/>
            <person name="Pagani I."/>
            <person name="Huntmann M."/>
            <person name="Wei C.L."/>
            <person name="Davenport K.W."/>
            <person name="Daligault H."/>
            <person name="Chain P.S."/>
            <person name="Chen A."/>
            <person name="Mavromatis K."/>
            <person name="Markowitz V."/>
            <person name="Szeto E."/>
            <person name="Mikhailova N."/>
            <person name="Pati A."/>
            <person name="Wagner M."/>
            <person name="Woyke T."/>
            <person name="Ollivier B."/>
            <person name="Klenk H.P."/>
            <person name="Spring S."/>
            <person name="Loy A."/>
        </authorList>
    </citation>
    <scope>NUCLEOTIDE SEQUENCE [LARGE SCALE GENOMIC DNA]</scope>
    <source>
        <strain evidence="3">DSM 22704 / JCM 16185 / SJ4</strain>
    </source>
</reference>
<evidence type="ECO:0000313" key="3">
    <source>
        <dbReference type="Proteomes" id="UP000002892"/>
    </source>
</evidence>
<name>I4D5A6_DESAJ</name>
<evidence type="ECO:0000259" key="1">
    <source>
        <dbReference type="Pfam" id="PF12728"/>
    </source>
</evidence>
<evidence type="ECO:0000313" key="2">
    <source>
        <dbReference type="EMBL" id="AFM40980.1"/>
    </source>
</evidence>
<dbReference type="AlphaFoldDB" id="I4D5A6"/>
<dbReference type="KEGG" id="dai:Desaci_2005"/>
<feature type="domain" description="Helix-turn-helix" evidence="1">
    <location>
        <begin position="13"/>
        <end position="63"/>
    </location>
</feature>
<dbReference type="Pfam" id="PF12728">
    <property type="entry name" value="HTH_17"/>
    <property type="match status" value="1"/>
</dbReference>
<sequence length="67" mass="7697">MKNETKWEDLPIMLSPIQAGKILRLNPEMVRTLAKAKAIPAIRPTSKFLIPRDALKEWIEKNSQVVE</sequence>
<dbReference type="GO" id="GO:0003677">
    <property type="term" value="F:DNA binding"/>
    <property type="evidence" value="ECO:0007669"/>
    <property type="project" value="UniProtKB-KW"/>
</dbReference>
<proteinExistence type="predicted"/>
<dbReference type="RefSeq" id="WP_014826985.1">
    <property type="nucleotide sequence ID" value="NC_018068.1"/>
</dbReference>
<protein>
    <submittedName>
        <fullName evidence="2">DNA-binding protein, excisionase family</fullName>
    </submittedName>
</protein>
<dbReference type="NCBIfam" id="TIGR01764">
    <property type="entry name" value="excise"/>
    <property type="match status" value="1"/>
</dbReference>
<dbReference type="OrthoDB" id="1684751at2"/>
<keyword evidence="2" id="KW-0238">DNA-binding</keyword>